<keyword evidence="2" id="KW-1185">Reference proteome</keyword>
<dbReference type="STRING" id="1908257.BKK47_09905"/>
<evidence type="ECO:0008006" key="3">
    <source>
        <dbReference type="Google" id="ProtNLM"/>
    </source>
</evidence>
<dbReference type="Pfam" id="PF05930">
    <property type="entry name" value="Phage_AlpA"/>
    <property type="match status" value="1"/>
</dbReference>
<name>A0A1V3ID68_9PAST</name>
<accession>A0A1V3ID68</accession>
<reference evidence="1 2" key="1">
    <citation type="submission" date="2016-10" db="EMBL/GenBank/DDBJ databases">
        <title>Rodentibacter gen. nov. and new species.</title>
        <authorList>
            <person name="Christensen H."/>
        </authorList>
    </citation>
    <scope>NUCLEOTIDE SEQUENCE [LARGE SCALE GENOMIC DNA]</scope>
    <source>
        <strain evidence="1 2">Ppn418</strain>
    </source>
</reference>
<gene>
    <name evidence="1" type="ORF">BKK47_09905</name>
</gene>
<dbReference type="InterPro" id="IPR010260">
    <property type="entry name" value="AlpA"/>
</dbReference>
<dbReference type="RefSeq" id="WP_077419666.1">
    <property type="nucleotide sequence ID" value="NZ_MLHG01000073.1"/>
</dbReference>
<proteinExistence type="predicted"/>
<sequence>MPMKTATAQTAHQQDSIIRRYDAISRFGVSKSTFSDWQNPKSKRYRPDFPKKIQLGVNSVGYLESEINAYIAKLAENRP</sequence>
<organism evidence="1 2">
    <name type="scientific">Rodentibacter mrazii</name>
    <dbReference type="NCBI Taxonomy" id="1908257"/>
    <lineage>
        <taxon>Bacteria</taxon>
        <taxon>Pseudomonadati</taxon>
        <taxon>Pseudomonadota</taxon>
        <taxon>Gammaproteobacteria</taxon>
        <taxon>Pasteurellales</taxon>
        <taxon>Pasteurellaceae</taxon>
        <taxon>Rodentibacter</taxon>
    </lineage>
</organism>
<evidence type="ECO:0000313" key="1">
    <source>
        <dbReference type="EMBL" id="OOF38188.1"/>
    </source>
</evidence>
<dbReference type="InterPro" id="IPR052931">
    <property type="entry name" value="Prophage_regulatory_activator"/>
</dbReference>
<dbReference type="EMBL" id="MLHG01000073">
    <property type="protein sequence ID" value="OOF38188.1"/>
    <property type="molecule type" value="Genomic_DNA"/>
</dbReference>
<dbReference type="AlphaFoldDB" id="A0A1V3ID68"/>
<comment type="caution">
    <text evidence="1">The sequence shown here is derived from an EMBL/GenBank/DDBJ whole genome shotgun (WGS) entry which is preliminary data.</text>
</comment>
<dbReference type="PANTHER" id="PTHR36154:SF1">
    <property type="entry name" value="DNA-BINDING TRANSCRIPTIONAL ACTIVATOR ALPA"/>
    <property type="match status" value="1"/>
</dbReference>
<dbReference type="Proteomes" id="UP000189426">
    <property type="component" value="Unassembled WGS sequence"/>
</dbReference>
<evidence type="ECO:0000313" key="2">
    <source>
        <dbReference type="Proteomes" id="UP000189426"/>
    </source>
</evidence>
<protein>
    <recommendedName>
        <fullName evidence="3">AlpA family transcriptional regulator</fullName>
    </recommendedName>
</protein>
<dbReference type="PANTHER" id="PTHR36154">
    <property type="entry name" value="DNA-BINDING TRANSCRIPTIONAL ACTIVATOR ALPA"/>
    <property type="match status" value="1"/>
</dbReference>